<proteinExistence type="predicted"/>
<keyword evidence="2" id="KW-1185">Reference proteome</keyword>
<dbReference type="Proteomes" id="UP001642409">
    <property type="component" value="Unassembled WGS sequence"/>
</dbReference>
<dbReference type="EMBL" id="CAXDID020000092">
    <property type="protein sequence ID" value="CAL6023064.1"/>
    <property type="molecule type" value="Genomic_DNA"/>
</dbReference>
<reference evidence="1 2" key="1">
    <citation type="submission" date="2024-07" db="EMBL/GenBank/DDBJ databases">
        <authorList>
            <person name="Akdeniz Z."/>
        </authorList>
    </citation>
    <scope>NUCLEOTIDE SEQUENCE [LARGE SCALE GENOMIC DNA]</scope>
</reference>
<evidence type="ECO:0000313" key="2">
    <source>
        <dbReference type="Proteomes" id="UP001642409"/>
    </source>
</evidence>
<accession>A0ABP1IT11</accession>
<evidence type="ECO:0000313" key="1">
    <source>
        <dbReference type="EMBL" id="CAL6023064.1"/>
    </source>
</evidence>
<name>A0ABP1IT11_9EUKA</name>
<sequence length="262" mass="30876">MKPCSIQPTGKSVEVRQKFITWVNKFNFECILSVNPMGNSECMKLMQQAFIEGDVQYQYYNNVDISDLSKTVITAPIILVENVKSNDEYDYIKMKTLLAWKQCCLIILTDSSDLYSNYISQLAPFQFLVEEQTVNIIDLNQESDSLCISDIKCSSTSQNYYTIVQDKSSLWSKVNQYQARFLVILRQREQMNLEDVLYELLMILRENRIQELDPYDQFIELQHLKLIETERQTCRINKVQYQLLLQYLAQPKLYIAFRQAKQ</sequence>
<organism evidence="1 2">
    <name type="scientific">Hexamita inflata</name>
    <dbReference type="NCBI Taxonomy" id="28002"/>
    <lineage>
        <taxon>Eukaryota</taxon>
        <taxon>Metamonada</taxon>
        <taxon>Diplomonadida</taxon>
        <taxon>Hexamitidae</taxon>
        <taxon>Hexamitinae</taxon>
        <taxon>Hexamita</taxon>
    </lineage>
</organism>
<comment type="caution">
    <text evidence="1">The sequence shown here is derived from an EMBL/GenBank/DDBJ whole genome shotgun (WGS) entry which is preliminary data.</text>
</comment>
<protein>
    <submittedName>
        <fullName evidence="1">Hypothetical_protein</fullName>
    </submittedName>
</protein>
<gene>
    <name evidence="1" type="ORF">HINF_LOCUS28951</name>
</gene>